<feature type="domain" description="Pesticidal crystal protein Cry22Aa Ig-like" evidence="1">
    <location>
        <begin position="1182"/>
        <end position="1253"/>
    </location>
</feature>
<dbReference type="Gene3D" id="2.70.98.70">
    <property type="match status" value="1"/>
</dbReference>
<dbReference type="RefSeq" id="WP_190932113.1">
    <property type="nucleotide sequence ID" value="NZ_JACXJA010000060.1"/>
</dbReference>
<dbReference type="SUPFAM" id="SSF48230">
    <property type="entry name" value="Chondroitin AC/alginate lyase"/>
    <property type="match status" value="1"/>
</dbReference>
<feature type="domain" description="FIMAH" evidence="2">
    <location>
        <begin position="1260"/>
        <end position="1337"/>
    </location>
</feature>
<evidence type="ECO:0000313" key="3">
    <source>
        <dbReference type="EMBL" id="MBD2866496.1"/>
    </source>
</evidence>
<dbReference type="Pfam" id="PF22888">
    <property type="entry name" value="FIMAH"/>
    <property type="match status" value="1"/>
</dbReference>
<protein>
    <submittedName>
        <fullName evidence="3">DUF5011 domain-containing protein</fullName>
    </submittedName>
</protein>
<dbReference type="EMBL" id="JACXJA010000060">
    <property type="protein sequence ID" value="MBD2866496.1"/>
    <property type="molecule type" value="Genomic_DNA"/>
</dbReference>
<reference evidence="3" key="1">
    <citation type="submission" date="2020-09" db="EMBL/GenBank/DDBJ databases">
        <title>A novel bacterium of genus Paenibacillus, isolated from South China Sea.</title>
        <authorList>
            <person name="Huang H."/>
            <person name="Mo K."/>
            <person name="Hu Y."/>
        </authorList>
    </citation>
    <scope>NUCLEOTIDE SEQUENCE</scope>
    <source>
        <strain evidence="3">IB182363</strain>
    </source>
</reference>
<name>A0A927CHW4_9BACL</name>
<dbReference type="InterPro" id="IPR008929">
    <property type="entry name" value="Chondroitin_lyas"/>
</dbReference>
<gene>
    <name evidence="3" type="ORF">IDH45_31450</name>
</gene>
<organism evidence="3 4">
    <name type="scientific">Paenibacillus oceani</name>
    <dbReference type="NCBI Taxonomy" id="2772510"/>
    <lineage>
        <taxon>Bacteria</taxon>
        <taxon>Bacillati</taxon>
        <taxon>Bacillota</taxon>
        <taxon>Bacilli</taxon>
        <taxon>Bacillales</taxon>
        <taxon>Paenibacillaceae</taxon>
        <taxon>Paenibacillus</taxon>
    </lineage>
</organism>
<evidence type="ECO:0000259" key="2">
    <source>
        <dbReference type="Pfam" id="PF22888"/>
    </source>
</evidence>
<keyword evidence="4" id="KW-1185">Reference proteome</keyword>
<evidence type="ECO:0000259" key="1">
    <source>
        <dbReference type="Pfam" id="PF16403"/>
    </source>
</evidence>
<accession>A0A927CHW4</accession>
<dbReference type="Gene3D" id="1.50.10.100">
    <property type="entry name" value="Chondroitin AC/alginate lyase"/>
    <property type="match status" value="1"/>
</dbReference>
<proteinExistence type="predicted"/>
<comment type="caution">
    <text evidence="3">The sequence shown here is derived from an EMBL/GenBank/DDBJ whole genome shotgun (WGS) entry which is preliminary data.</text>
</comment>
<dbReference type="InterPro" id="IPR054470">
    <property type="entry name" value="FIMAH_dom"/>
</dbReference>
<dbReference type="Proteomes" id="UP000639396">
    <property type="component" value="Unassembled WGS sequence"/>
</dbReference>
<sequence>MLQKRANAFAPGDHDWHLAGGQLLFSGPINAHDVLVTPLQWTSAPNQIVAEADITPMENPGSSWAPSLFLYWSTSKWVSVGISGNAKYNTNPGGYIGTAPLKTTYRVRITWENGTVKLWGGPAGTEPALLRTAAAPESGPPPYLIVGKGFGAAATYTQPFLANDFTDVGAAGYVYIDNISVQADSQTTLTETFENGIDPLRWQLYTSPASMPKPPVDLEELFPNWVEPAQRGDISPPKAIYKENDWIAYRARYASDAAFRTYADSQINALISQTQLVMGYGQTEIVNMIPETTPLVDLFTPCPIQPEYGFPHGVWTWSPLDPDKAYCGGVAFPNETYPEEGVMTAYWGGSTVQTITYYNRQSYDFAGFQLSPSFTSYIRAKKVAYMSDQVGKIALLYRLTGDIAYAKQAKKILLRMAEVYPRWLLHSGYGEYADMDPKDAAFAIGRLPSYELTAPPNVPNRQLHAGYWMAGRGMANGMEGLFILPLVTSYDLIRDAAAGPGLLLSDADRLAVERDLFLEASTLFVADPAYNNKSIFNRTAAAAIGVLIGEPELVRFGADAFDKFLTDWYKPDGTPAETAAYGLQVLQTMWKLGEILNGYSDPAGYVPLPGQSRIDNYEVYNRPDYQMVFRALGDTVLPSLKYPPIGDSYTTSAPSGQFLLIGAKRTGLPILLSMLKSGQFPYGGVEALLYYPDGLDEAGPIELPDLLLPDWKLAYLRGGPDNLDSVALLNASDWYGHRHLDSLDLTYWANGGESLSDMGYLWDHPQQAMTVRSAAHNLVIVDKKNQRSSGKTGSIRLYTGEGPVHAAEAESNAYAETDMYRRTVVQVQGQEGQNDLEKPEYVVDFFRVRGGASHDLIVHAPTDGVVTGGIPLQLGGASEVSAYGLTGVTTAATAGVWTADWANNGGGARTKAWQVPSAEEDVYVGQGWGQRGKDDAGAELPYLVRHRDQSTEGSTFTTLYESYRTAPSVANVEPLLPQGWTATVQTPVGVSVYGAGWRDYVVSGTGSGGAQPLQLLRNGDANPVQFAGQLGVLSFGADPSAAAAACNMNAVYLAGEGRIEYNGAGLAIAGGQGKEGQIGGAQTDGFTATALVAGAEQWIGGMVYVKRGTVWTAYPVLGVTVQDGKTKFVTYEAPDGYPFPGGEAWKLVPYAYAAKSEAGAWNIVSVGGGAELLLPDCDPPALTLLGDNPLTVTVGAPYAEPGVSAWDGREGDLSSQVTVTGSVYTQAAGTYALTYRVADTSGNEATAVRTVHVTTGPDVIDQRINAGEADGDIVHSLVVKLRNSLKQAVHQLEKGDPGKAAKHIGDFRKHLDRSSTPGDISSGTRSWLELQTDALLQIWTGG</sequence>
<dbReference type="InterPro" id="IPR032179">
    <property type="entry name" value="Cry22Aa_Ig-like"/>
</dbReference>
<dbReference type="Pfam" id="PF16403">
    <property type="entry name" value="Bact_surface_Ig-like"/>
    <property type="match status" value="1"/>
</dbReference>
<evidence type="ECO:0000313" key="4">
    <source>
        <dbReference type="Proteomes" id="UP000639396"/>
    </source>
</evidence>
<dbReference type="Gene3D" id="2.60.40.10">
    <property type="entry name" value="Immunoglobulins"/>
    <property type="match status" value="1"/>
</dbReference>
<dbReference type="InterPro" id="IPR013783">
    <property type="entry name" value="Ig-like_fold"/>
</dbReference>